<dbReference type="Proteomes" id="UP000007809">
    <property type="component" value="Chromosome"/>
</dbReference>
<dbReference type="KEGG" id="pdx:Psed_5797"/>
<dbReference type="AlphaFoldDB" id="F4D1D6"/>
<accession>F4D1D6</accession>
<dbReference type="HOGENOM" id="CLU_151345_0_0_11"/>
<dbReference type="eggNOG" id="ENOG502ZWGG">
    <property type="taxonomic scope" value="Bacteria"/>
</dbReference>
<dbReference type="EMBL" id="CP002593">
    <property type="protein sequence ID" value="AEA27924.1"/>
    <property type="molecule type" value="Genomic_DNA"/>
</dbReference>
<dbReference type="STRING" id="675635.Psed_5797"/>
<dbReference type="RefSeq" id="WP_013677823.1">
    <property type="nucleotide sequence ID" value="NC_015312.1"/>
</dbReference>
<name>F4D1D6_PSEUX</name>
<gene>
    <name evidence="2" type="ordered locus">Psed_5797</name>
</gene>
<protein>
    <recommendedName>
        <fullName evidence="4">Zinc-finger domain-containing protein</fullName>
    </recommendedName>
</protein>
<evidence type="ECO:0000313" key="2">
    <source>
        <dbReference type="EMBL" id="AEA27924.1"/>
    </source>
</evidence>
<evidence type="ECO:0000313" key="3">
    <source>
        <dbReference type="Proteomes" id="UP000007809"/>
    </source>
</evidence>
<evidence type="ECO:0000256" key="1">
    <source>
        <dbReference type="SAM" id="MobiDB-lite"/>
    </source>
</evidence>
<reference evidence="2 3" key="1">
    <citation type="journal article" date="2011" name="J. Bacteriol.">
        <title>Genome sequence of the 1,4-dioxane-degrading Pseudonocardia dioxanivorans strain CB1190.</title>
        <authorList>
            <person name="Sales C.M."/>
            <person name="Mahendra S."/>
            <person name="Grostern A."/>
            <person name="Parales R.E."/>
            <person name="Goodwin L.A."/>
            <person name="Woyke T."/>
            <person name="Nolan M."/>
            <person name="Lapidus A."/>
            <person name="Chertkov O."/>
            <person name="Ovchinnikova G."/>
            <person name="Sczyrba A."/>
            <person name="Alvarez-Cohen L."/>
        </authorList>
    </citation>
    <scope>NUCLEOTIDE SEQUENCE [LARGE SCALE GENOMIC DNA]</scope>
    <source>
        <strain evidence="3">ATCC 55486 / DSM 44775 / JCM 13855 / CB1190</strain>
    </source>
</reference>
<organism evidence="2 3">
    <name type="scientific">Pseudonocardia dioxanivorans (strain ATCC 55486 / DSM 44775 / JCM 13855 / CB1190)</name>
    <dbReference type="NCBI Taxonomy" id="675635"/>
    <lineage>
        <taxon>Bacteria</taxon>
        <taxon>Bacillati</taxon>
        <taxon>Actinomycetota</taxon>
        <taxon>Actinomycetes</taxon>
        <taxon>Pseudonocardiales</taxon>
        <taxon>Pseudonocardiaceae</taxon>
        <taxon>Pseudonocardia</taxon>
    </lineage>
</organism>
<proteinExistence type="predicted"/>
<feature type="region of interest" description="Disordered" evidence="1">
    <location>
        <begin position="80"/>
        <end position="101"/>
    </location>
</feature>
<sequence length="101" mass="11486">MAYCGPRGIPWTEFLSWDKWSRDAAILWARQQAETCTCGTRLEEWDPKAGGHPAAYVATVRSCPGCAALERRDERLRAEIEKGEKPRGSRAVLRVQRPFRP</sequence>
<dbReference type="OrthoDB" id="9813719at2"/>
<evidence type="ECO:0008006" key="4">
    <source>
        <dbReference type="Google" id="ProtNLM"/>
    </source>
</evidence>
<keyword evidence="3" id="KW-1185">Reference proteome</keyword>